<keyword evidence="11" id="KW-0862">Zinc</keyword>
<dbReference type="NCBIfam" id="TIGR04183">
    <property type="entry name" value="Por_Secre_tail"/>
    <property type="match status" value="1"/>
</dbReference>
<dbReference type="InterPro" id="IPR027268">
    <property type="entry name" value="Peptidase_M4/M1_CTD_sf"/>
</dbReference>
<dbReference type="GO" id="GO:0005737">
    <property type="term" value="C:cytoplasm"/>
    <property type="evidence" value="ECO:0007669"/>
    <property type="project" value="TreeGrafter"/>
</dbReference>
<dbReference type="AlphaFoldDB" id="A0A840KB60"/>
<dbReference type="GO" id="GO:0016020">
    <property type="term" value="C:membrane"/>
    <property type="evidence" value="ECO:0007669"/>
    <property type="project" value="TreeGrafter"/>
</dbReference>
<evidence type="ECO:0000256" key="7">
    <source>
        <dbReference type="ARBA" id="ARBA00022670"/>
    </source>
</evidence>
<dbReference type="Pfam" id="PF17900">
    <property type="entry name" value="Peptidase_M1_N"/>
    <property type="match status" value="1"/>
</dbReference>
<keyword evidence="12" id="KW-0482">Metalloprotease</keyword>
<keyword evidence="10" id="KW-0378">Hydrolase</keyword>
<evidence type="ECO:0000256" key="9">
    <source>
        <dbReference type="ARBA" id="ARBA00022729"/>
    </source>
</evidence>
<dbReference type="InterPro" id="IPR001930">
    <property type="entry name" value="Peptidase_M1"/>
</dbReference>
<dbReference type="RefSeq" id="WP_184183445.1">
    <property type="nucleotide sequence ID" value="NZ_JACHLE010000001.1"/>
</dbReference>
<reference evidence="15 16" key="1">
    <citation type="submission" date="2020-08" db="EMBL/GenBank/DDBJ databases">
        <title>Functional genomics of gut bacteria from endangered species of beetles.</title>
        <authorList>
            <person name="Carlos-Shanley C."/>
        </authorList>
    </citation>
    <scope>NUCLEOTIDE SEQUENCE [LARGE SCALE GENOMIC DNA]</scope>
    <source>
        <strain evidence="15 16">S00151</strain>
    </source>
</reference>
<dbReference type="Gene3D" id="1.10.390.10">
    <property type="entry name" value="Neutral Protease Domain 2"/>
    <property type="match status" value="1"/>
</dbReference>
<dbReference type="GO" id="GO:0070006">
    <property type="term" value="F:metalloaminopeptidase activity"/>
    <property type="evidence" value="ECO:0007669"/>
    <property type="project" value="TreeGrafter"/>
</dbReference>
<comment type="catalytic activity">
    <reaction evidence="1">
        <text>Release of an N-terminal amino acid, Xaa-|-Yaa- from a peptide, amide or arylamide. Xaa is preferably Ala, but may be most amino acids including Pro (slow action). When a terminal hydrophobic residue is followed by a prolyl residue, the two may be released as an intact Xaa-Pro dipeptide.</text>
        <dbReference type="EC" id="3.4.11.2"/>
    </reaction>
</comment>
<dbReference type="Pfam" id="PF01433">
    <property type="entry name" value="Peptidase_M1"/>
    <property type="match status" value="1"/>
</dbReference>
<comment type="similarity">
    <text evidence="3">Belongs to the peptidase M1 family.</text>
</comment>
<evidence type="ECO:0000313" key="16">
    <source>
        <dbReference type="Proteomes" id="UP000592180"/>
    </source>
</evidence>
<comment type="caution">
    <text evidence="15">The sequence shown here is derived from an EMBL/GenBank/DDBJ whole genome shotgun (WGS) entry which is preliminary data.</text>
</comment>
<dbReference type="EMBL" id="JACHLE010000001">
    <property type="protein sequence ID" value="MBB4805054.1"/>
    <property type="molecule type" value="Genomic_DNA"/>
</dbReference>
<dbReference type="GO" id="GO:0016285">
    <property type="term" value="F:alanyl aminopeptidase activity"/>
    <property type="evidence" value="ECO:0007669"/>
    <property type="project" value="UniProtKB-EC"/>
</dbReference>
<dbReference type="SUPFAM" id="SSF55486">
    <property type="entry name" value="Metalloproteases ('zincins'), catalytic domain"/>
    <property type="match status" value="1"/>
</dbReference>
<dbReference type="Gene3D" id="2.60.40.1730">
    <property type="entry name" value="tricorn interacting facor f3 domain"/>
    <property type="match status" value="1"/>
</dbReference>
<evidence type="ECO:0000256" key="1">
    <source>
        <dbReference type="ARBA" id="ARBA00000098"/>
    </source>
</evidence>
<evidence type="ECO:0000256" key="6">
    <source>
        <dbReference type="ARBA" id="ARBA00022438"/>
    </source>
</evidence>
<dbReference type="InterPro" id="IPR014782">
    <property type="entry name" value="Peptidase_M1_dom"/>
</dbReference>
<dbReference type="CDD" id="cd09603">
    <property type="entry name" value="M1_APN_like"/>
    <property type="match status" value="1"/>
</dbReference>
<name>A0A840KB60_9FLAO</name>
<dbReference type="Proteomes" id="UP000592180">
    <property type="component" value="Unassembled WGS sequence"/>
</dbReference>
<evidence type="ECO:0000256" key="2">
    <source>
        <dbReference type="ARBA" id="ARBA00001947"/>
    </source>
</evidence>
<evidence type="ECO:0000259" key="14">
    <source>
        <dbReference type="Pfam" id="PF17900"/>
    </source>
</evidence>
<keyword evidence="8" id="KW-0479">Metal-binding</keyword>
<dbReference type="InterPro" id="IPR050344">
    <property type="entry name" value="Peptidase_M1_aminopeptidases"/>
</dbReference>
<keyword evidence="16" id="KW-1185">Reference proteome</keyword>
<evidence type="ECO:0000256" key="11">
    <source>
        <dbReference type="ARBA" id="ARBA00022833"/>
    </source>
</evidence>
<proteinExistence type="inferred from homology"/>
<evidence type="ECO:0000256" key="12">
    <source>
        <dbReference type="ARBA" id="ARBA00023049"/>
    </source>
</evidence>
<dbReference type="EC" id="3.4.11.2" evidence="4"/>
<evidence type="ECO:0000256" key="3">
    <source>
        <dbReference type="ARBA" id="ARBA00010136"/>
    </source>
</evidence>
<dbReference type="PANTHER" id="PTHR11533">
    <property type="entry name" value="PROTEASE M1 ZINC METALLOPROTEASE"/>
    <property type="match status" value="1"/>
</dbReference>
<sequence>MRKLYLLVISIFAIHPLLYAQDENIEMKGLIAKEMKSFAHKMITYNINPNTLNYDLQYQRMDVTLNPFVNTISGSVTSHFKPNQGISSIYFDLTNTLTVSQVKHHGADLAFQQLATREIKIDFPASLPANVLDSLTIHYSGTPPSNNNAFAVSTQGGTPVLATLNEPYGAQDWFPTKQSLNDKIERFDFKITTPSQYNVASNGKLMSETILPSGEKLTFWRTMYPMTAYLAALSITNFVKLNDTIGNPPFPFVNYLYPSTAANATSMSNIDWTKQVMNTFETYFGPYPFRNEKYGHMEFMYGGGMEHQTMSSMGAWSRGLIAHELAHQWFGDKVTCGAWNDIWLNEGFATFGEHVAYEKLLMSNADFMTYLSGQKDFITSAPGGSTYVADANLSSVGTIFNGRLSYSKGGYIVRMIKWILGETAFYQALKDYHSRPALAYNYVRTSDLNASLLQSTGKDFTGFFNDWVYGEGYPTYDIRWKQAPNQDIVFKVSQTQSHASVGFFEMPLPIKVNGTGGEVAYFALNNTSNNEYFVQSVSFPVASVQFNYEYQILERNSTVAQDNALSTESVERESFALYPNPANNEIYVKGVDKPVEFTIHFTDGKLVRKAVYHPGKAVNIAELVPGTYIFTIKGKNIKFVKY</sequence>
<dbReference type="PANTHER" id="PTHR11533:SF174">
    <property type="entry name" value="PUROMYCIN-SENSITIVE AMINOPEPTIDASE-RELATED"/>
    <property type="match status" value="1"/>
</dbReference>
<keyword evidence="9" id="KW-0732">Signal</keyword>
<dbReference type="InterPro" id="IPR045357">
    <property type="entry name" value="Aminopeptidase_N-like_N"/>
</dbReference>
<evidence type="ECO:0000256" key="5">
    <source>
        <dbReference type="ARBA" id="ARBA00015611"/>
    </source>
</evidence>
<dbReference type="GO" id="GO:0006508">
    <property type="term" value="P:proteolysis"/>
    <property type="evidence" value="ECO:0007669"/>
    <property type="project" value="UniProtKB-KW"/>
</dbReference>
<keyword evidence="7" id="KW-0645">Protease</keyword>
<dbReference type="SUPFAM" id="SSF63737">
    <property type="entry name" value="Leukotriene A4 hydrolase N-terminal domain"/>
    <property type="match status" value="1"/>
</dbReference>
<dbReference type="InterPro" id="IPR042097">
    <property type="entry name" value="Aminopeptidase_N-like_N_sf"/>
</dbReference>
<feature type="domain" description="Peptidase M1 membrane alanine aminopeptidase" evidence="13">
    <location>
        <begin position="317"/>
        <end position="467"/>
    </location>
</feature>
<evidence type="ECO:0000313" key="15">
    <source>
        <dbReference type="EMBL" id="MBB4805054.1"/>
    </source>
</evidence>
<accession>A0A840KB60</accession>
<dbReference type="GO" id="GO:0005615">
    <property type="term" value="C:extracellular space"/>
    <property type="evidence" value="ECO:0007669"/>
    <property type="project" value="TreeGrafter"/>
</dbReference>
<feature type="domain" description="Aminopeptidase N-like N-terminal" evidence="14">
    <location>
        <begin position="59"/>
        <end position="230"/>
    </location>
</feature>
<evidence type="ECO:0000256" key="4">
    <source>
        <dbReference type="ARBA" id="ARBA00012564"/>
    </source>
</evidence>
<dbReference type="GO" id="GO:0008270">
    <property type="term" value="F:zinc ion binding"/>
    <property type="evidence" value="ECO:0007669"/>
    <property type="project" value="InterPro"/>
</dbReference>
<dbReference type="GO" id="GO:0043171">
    <property type="term" value="P:peptide catabolic process"/>
    <property type="evidence" value="ECO:0007669"/>
    <property type="project" value="TreeGrafter"/>
</dbReference>
<dbReference type="InterPro" id="IPR026444">
    <property type="entry name" value="Secre_tail"/>
</dbReference>
<evidence type="ECO:0000256" key="8">
    <source>
        <dbReference type="ARBA" id="ARBA00022723"/>
    </source>
</evidence>
<organism evidence="15 16">
    <name type="scientific">Chryseobacterium defluvii</name>
    <dbReference type="NCBI Taxonomy" id="160396"/>
    <lineage>
        <taxon>Bacteria</taxon>
        <taxon>Pseudomonadati</taxon>
        <taxon>Bacteroidota</taxon>
        <taxon>Flavobacteriia</taxon>
        <taxon>Flavobacteriales</taxon>
        <taxon>Weeksellaceae</taxon>
        <taxon>Chryseobacterium group</taxon>
        <taxon>Chryseobacterium</taxon>
    </lineage>
</organism>
<keyword evidence="6 15" id="KW-0031">Aminopeptidase</keyword>
<gene>
    <name evidence="15" type="ORF">HNP38_000326</name>
</gene>
<evidence type="ECO:0000259" key="13">
    <source>
        <dbReference type="Pfam" id="PF01433"/>
    </source>
</evidence>
<comment type="cofactor">
    <cofactor evidence="2">
        <name>Zn(2+)</name>
        <dbReference type="ChEBI" id="CHEBI:29105"/>
    </cofactor>
</comment>
<protein>
    <recommendedName>
        <fullName evidence="5">Aminopeptidase N</fullName>
        <ecNumber evidence="4">3.4.11.2</ecNumber>
    </recommendedName>
</protein>
<dbReference type="PRINTS" id="PR00756">
    <property type="entry name" value="ALADIPTASE"/>
</dbReference>
<dbReference type="GO" id="GO:0042277">
    <property type="term" value="F:peptide binding"/>
    <property type="evidence" value="ECO:0007669"/>
    <property type="project" value="TreeGrafter"/>
</dbReference>
<evidence type="ECO:0000256" key="10">
    <source>
        <dbReference type="ARBA" id="ARBA00022801"/>
    </source>
</evidence>